<dbReference type="Gene3D" id="3.40.1080.10">
    <property type="entry name" value="Glutaconate Coenzyme A-transferase"/>
    <property type="match status" value="2"/>
</dbReference>
<organism evidence="6 7">
    <name type="scientific">Haloactinopolyspora alba</name>
    <dbReference type="NCBI Taxonomy" id="648780"/>
    <lineage>
        <taxon>Bacteria</taxon>
        <taxon>Bacillati</taxon>
        <taxon>Actinomycetota</taxon>
        <taxon>Actinomycetes</taxon>
        <taxon>Jiangellales</taxon>
        <taxon>Jiangellaceae</taxon>
        <taxon>Haloactinopolyspora</taxon>
    </lineage>
</organism>
<dbReference type="InterPro" id="IPR014388">
    <property type="entry name" value="3-oxoacid_CoA-transferase"/>
</dbReference>
<comment type="caution">
    <text evidence="6">The sequence shown here is derived from an EMBL/GenBank/DDBJ whole genome shotgun (WGS) entry which is preliminary data.</text>
</comment>
<evidence type="ECO:0000256" key="2">
    <source>
        <dbReference type="ARBA" id="ARBA00022679"/>
    </source>
</evidence>
<keyword evidence="7" id="KW-1185">Reference proteome</keyword>
<dbReference type="AlphaFoldDB" id="A0A2P8E9G4"/>
<evidence type="ECO:0000256" key="1">
    <source>
        <dbReference type="ARBA" id="ARBA00007154"/>
    </source>
</evidence>
<comment type="similarity">
    <text evidence="1 3">Belongs to the 3-oxoacid CoA-transferase family.</text>
</comment>
<dbReference type="SUPFAM" id="SSF100950">
    <property type="entry name" value="NagB/RpiA/CoA transferase-like"/>
    <property type="match status" value="2"/>
</dbReference>
<evidence type="ECO:0000256" key="3">
    <source>
        <dbReference type="PIRNR" id="PIRNR000858"/>
    </source>
</evidence>
<sequence>MSTEGSVLSSWSVKPVLSADAAVELIDDAATVFVGGSGGGVQEPSSLLRALARRFETTGSPRELTVWHCSGIGDRAGGGMSLLADDRLVRRVVGAHWGMSPEMAALAMESRIEAYNLPQGAISQLLRETAGGRPGLVTPIGLGTFVDPRLEGGRLNSRTTEDIVEHVELAGSEALFYRAPRIDVALLRATTADECGNLTFEHEAALLEGLALAQATRATGGTVVAQVKNVASGGTLHPHQVRVPGVVVDTLVLDPEQRQTCLREHDPSFTGELSVPVGALPVLDAGPRRVVARRAAAEIEPGAVVNLGVGMPDGVALTAAETGLLDEIAFAVEQGHVGGVPAGGVEFGAVHNAAATLEAPSQFDFFDGGGLDVAFLGMAQVDRHGNVNVSRYGDVLSGSGGFINITQGTRRVVFCGTFTAGGLDVEVRADPAGIRVRSEGRTRKFVSDVEQVTFSGERALRLGQQVLYVTERAVFELTGDGLRLVEVAPGTDIERDVLARMDFEPVVDTPRPMPEAAFSAAPSRDPRGGRPVNTVEPTHNER</sequence>
<dbReference type="Proteomes" id="UP000243528">
    <property type="component" value="Unassembled WGS sequence"/>
</dbReference>
<dbReference type="SMART" id="SM00882">
    <property type="entry name" value="CoA_trans"/>
    <property type="match status" value="2"/>
</dbReference>
<dbReference type="Pfam" id="PF01144">
    <property type="entry name" value="CoA_trans"/>
    <property type="match status" value="1"/>
</dbReference>
<evidence type="ECO:0000313" key="6">
    <source>
        <dbReference type="EMBL" id="PSL06122.1"/>
    </source>
</evidence>
<accession>A0A2P8E9G4</accession>
<evidence type="ECO:0000256" key="5">
    <source>
        <dbReference type="SAM" id="MobiDB-lite"/>
    </source>
</evidence>
<proteinExistence type="inferred from homology"/>
<keyword evidence="2 3" id="KW-0808">Transferase</keyword>
<evidence type="ECO:0000313" key="7">
    <source>
        <dbReference type="Proteomes" id="UP000243528"/>
    </source>
</evidence>
<dbReference type="InterPro" id="IPR004165">
    <property type="entry name" value="CoA_trans_fam_I"/>
</dbReference>
<dbReference type="PANTHER" id="PTHR43293">
    <property type="entry name" value="ACETATE COA-TRANSFERASE YDIF"/>
    <property type="match status" value="1"/>
</dbReference>
<feature type="region of interest" description="Disordered" evidence="5">
    <location>
        <begin position="508"/>
        <end position="542"/>
    </location>
</feature>
<dbReference type="GO" id="GO:0008410">
    <property type="term" value="F:CoA-transferase activity"/>
    <property type="evidence" value="ECO:0007669"/>
    <property type="project" value="InterPro"/>
</dbReference>
<feature type="active site" description="5-glutamyl coenzyme A thioester intermediate" evidence="4">
    <location>
        <position position="333"/>
    </location>
</feature>
<dbReference type="InterPro" id="IPR037171">
    <property type="entry name" value="NagB/RpiA_transferase-like"/>
</dbReference>
<reference evidence="6 7" key="1">
    <citation type="submission" date="2018-03" db="EMBL/GenBank/DDBJ databases">
        <title>Genomic Encyclopedia of Archaeal and Bacterial Type Strains, Phase II (KMG-II): from individual species to whole genera.</title>
        <authorList>
            <person name="Goeker M."/>
        </authorList>
    </citation>
    <scope>NUCLEOTIDE SEQUENCE [LARGE SCALE GENOMIC DNA]</scope>
    <source>
        <strain evidence="6 7">DSM 45211</strain>
    </source>
</reference>
<name>A0A2P8E9G4_9ACTN</name>
<protein>
    <submittedName>
        <fullName evidence="6">Propionate CoA-transferase/acetate CoA-transferase</fullName>
    </submittedName>
</protein>
<evidence type="ECO:0000256" key="4">
    <source>
        <dbReference type="PIRSR" id="PIRSR000858-1"/>
    </source>
</evidence>
<gene>
    <name evidence="6" type="ORF">CLV30_103277</name>
</gene>
<dbReference type="PIRSF" id="PIRSF000858">
    <property type="entry name" value="SCOT-t"/>
    <property type="match status" value="1"/>
</dbReference>
<dbReference type="GO" id="GO:0046952">
    <property type="term" value="P:ketone body catabolic process"/>
    <property type="evidence" value="ECO:0007669"/>
    <property type="project" value="InterPro"/>
</dbReference>
<dbReference type="EMBL" id="PYGE01000003">
    <property type="protein sequence ID" value="PSL06122.1"/>
    <property type="molecule type" value="Genomic_DNA"/>
</dbReference>
<dbReference type="PANTHER" id="PTHR43293:SF1">
    <property type="entry name" value="ACETATE COA-TRANSFERASE YDIF"/>
    <property type="match status" value="1"/>
</dbReference>